<feature type="compositionally biased region" description="Basic and acidic residues" evidence="6">
    <location>
        <begin position="1309"/>
        <end position="1330"/>
    </location>
</feature>
<feature type="compositionally biased region" description="Polar residues" evidence="6">
    <location>
        <begin position="51"/>
        <end position="79"/>
    </location>
</feature>
<dbReference type="InterPro" id="IPR050815">
    <property type="entry name" value="TF_fung"/>
</dbReference>
<dbReference type="Pfam" id="PF04082">
    <property type="entry name" value="Fungal_trans"/>
    <property type="match status" value="1"/>
</dbReference>
<evidence type="ECO:0000256" key="5">
    <source>
        <dbReference type="ARBA" id="ARBA00023242"/>
    </source>
</evidence>
<feature type="region of interest" description="Disordered" evidence="6">
    <location>
        <begin position="120"/>
        <end position="172"/>
    </location>
</feature>
<feature type="compositionally biased region" description="Basic residues" evidence="6">
    <location>
        <begin position="258"/>
        <end position="267"/>
    </location>
</feature>
<dbReference type="PANTHER" id="PTHR47338">
    <property type="entry name" value="ZN(II)2CYS6 TRANSCRIPTION FACTOR (EUROFUNG)-RELATED"/>
    <property type="match status" value="1"/>
</dbReference>
<keyword evidence="5" id="KW-0539">Nucleus</keyword>
<dbReference type="CDD" id="cd12148">
    <property type="entry name" value="fungal_TF_MHR"/>
    <property type="match status" value="1"/>
</dbReference>
<evidence type="ECO:0000313" key="9">
    <source>
        <dbReference type="Proteomes" id="UP001150538"/>
    </source>
</evidence>
<dbReference type="PROSITE" id="PS50048">
    <property type="entry name" value="ZN2_CY6_FUNGAL_2"/>
    <property type="match status" value="1"/>
</dbReference>
<dbReference type="InterPro" id="IPR007219">
    <property type="entry name" value="XnlR_reg_dom"/>
</dbReference>
<dbReference type="SUPFAM" id="SSF57701">
    <property type="entry name" value="Zn2/Cys6 DNA-binding domain"/>
    <property type="match status" value="1"/>
</dbReference>
<sequence>MSDTLDSYQDASSTKEPNSADNYPDPSWFILDDLNREGSDFERSSLPPIVNISNYDNSDSNAESSFHGGSTSAAATNQKLGGADDPSLSRQDPLRSYSGPVPSMTPPIFDPSMWDSILGVNDSVPDTKQRSSNDGRLKSISEVTPSDSNGSTPAPINSINDGGSTNPTPIAFNASPPAFVASNNPGAVPSSITNPTTTAIPTTTVITSTSGTSTTSANNRVNQACATCRRKKVRCDGGQPSCQNCVNRRIPCTYLAMKKRGRPRKSQPRKDELDGANNAMGNPNSLSAGNGSSVHGYLPNDHQGGVGGGYHSRHYGFRHPSVSGIDGMGGTASLSDPNMVHYPGNNRALLHRDQSGRFFPYYQPHYNQQYHHGYQYSHNHSPHHQNFLSQQQQQQQSPYYSQPTSAHPYQSMPTISVPSSQNITITSTPFAYSQTQAVPSSVSSSIYGSSSTEAPSNYPNTGTTMRAYEHQLSPPVSYPQQRQQYAPHPTVGSMGSGQAGHIYAIADSGSGSASSNISGMNDYGVTGSNSGQAAHQHHHGFVATNTPHPFSPTWEFGSATPSEGAAVHSSQATVGARVGMDQVRSGDGTISPDYFSTFHPTTVTPRAVASGQSSQHPFILDVHSIGGGKDIGSDSKTLSNEVMLGSAADYISSSKAVYSSPAGLPQTKSKGFFSNTNNEDNTIFLQVHPRLIIHPDTVSAAMQSVTKYFSQVHPHYPTIHKATFMHQLANGTLNQFVWFSLRACMAHDTSSAFGPTVSSDTSSRQHITIGSEFFIGLASECLQAELSSPGICTIQGLILLSLSTFKDQKFQKSSIYWCQATRIALQLGYHLLDAPSKYQGAQTDVGWLHWNLQDINVNGSALGQGLFMEIQRRLWWTLFVGERFYSITEHLQTLINDRDIHVRLPCPMEVWDQPVFPNAHEKLPPISASVDLTKIMTNLVSHSETKSNPYLVPMLCYGHLMGEVAALHPVISSFIPQSAIPKEDGADSIDASATNQNLIDWRQKLHSLQLIVQNIECKLEAARVKFLELLRLHKCSSACVCEGFVDIQRMKLPTPSNFIGSGDSSDVSAQCGLSVYYFSLLVLIVSLRIHTYSQIFHLKHELTQRLSSQPGSTQQQQNQQIHLNPAFLQVLDLYTAELWQRCIRTADYISCLIHGEDPSIPRPFAENALLPKEPPGLQTSQFSKQTVSSIENLAEMISLQVNVNNNSRNSNNGVTTSKAMSPQPYFSNNRQLIDPTASSSTNTQSNNQQSSSSITTYDHHNSQKIAIPGSSPRKLAFHHSLPHSLQLCVRIYINQLRMYQHSSSSVSGDTHDEAKSQLLRHDEEDEKHDR</sequence>
<name>A0A9W8DL48_9FUNG</name>
<evidence type="ECO:0000256" key="2">
    <source>
        <dbReference type="ARBA" id="ARBA00022723"/>
    </source>
</evidence>
<dbReference type="InterPro" id="IPR001138">
    <property type="entry name" value="Zn2Cys6_DnaBD"/>
</dbReference>
<dbReference type="Proteomes" id="UP001150538">
    <property type="component" value="Unassembled WGS sequence"/>
</dbReference>
<organism evidence="8 9">
    <name type="scientific">Mycoemilia scoparia</name>
    <dbReference type="NCBI Taxonomy" id="417184"/>
    <lineage>
        <taxon>Eukaryota</taxon>
        <taxon>Fungi</taxon>
        <taxon>Fungi incertae sedis</taxon>
        <taxon>Zoopagomycota</taxon>
        <taxon>Kickxellomycotina</taxon>
        <taxon>Kickxellomycetes</taxon>
        <taxon>Kickxellales</taxon>
        <taxon>Kickxellaceae</taxon>
        <taxon>Mycoemilia</taxon>
    </lineage>
</organism>
<evidence type="ECO:0000256" key="3">
    <source>
        <dbReference type="ARBA" id="ARBA00023015"/>
    </source>
</evidence>
<dbReference type="Gene3D" id="4.10.240.10">
    <property type="entry name" value="Zn(2)-C6 fungal-type DNA-binding domain"/>
    <property type="match status" value="1"/>
</dbReference>
<dbReference type="GO" id="GO:0006351">
    <property type="term" value="P:DNA-templated transcription"/>
    <property type="evidence" value="ECO:0007669"/>
    <property type="project" value="InterPro"/>
</dbReference>
<dbReference type="GO" id="GO:0003677">
    <property type="term" value="F:DNA binding"/>
    <property type="evidence" value="ECO:0007669"/>
    <property type="project" value="InterPro"/>
</dbReference>
<feature type="region of interest" description="Disordered" evidence="6">
    <location>
        <begin position="373"/>
        <end position="414"/>
    </location>
</feature>
<dbReference type="InterPro" id="IPR036864">
    <property type="entry name" value="Zn2-C6_fun-type_DNA-bd_sf"/>
</dbReference>
<feature type="region of interest" description="Disordered" evidence="6">
    <location>
        <begin position="1204"/>
        <end position="1269"/>
    </location>
</feature>
<accession>A0A9W8DL48</accession>
<feature type="compositionally biased region" description="Polar residues" evidence="6">
    <location>
        <begin position="404"/>
        <end position="414"/>
    </location>
</feature>
<reference evidence="8" key="1">
    <citation type="submission" date="2022-07" db="EMBL/GenBank/DDBJ databases">
        <title>Phylogenomic reconstructions and comparative analyses of Kickxellomycotina fungi.</title>
        <authorList>
            <person name="Reynolds N.K."/>
            <person name="Stajich J.E."/>
            <person name="Barry K."/>
            <person name="Grigoriev I.V."/>
            <person name="Crous P."/>
            <person name="Smith M.E."/>
        </authorList>
    </citation>
    <scope>NUCLEOTIDE SEQUENCE</scope>
    <source>
        <strain evidence="8">NBRC 100468</strain>
    </source>
</reference>
<keyword evidence="4" id="KW-0804">Transcription</keyword>
<protein>
    <recommendedName>
        <fullName evidence="7">Zn(2)-C6 fungal-type domain-containing protein</fullName>
    </recommendedName>
</protein>
<feature type="compositionally biased region" description="Basic and acidic residues" evidence="6">
    <location>
        <begin position="125"/>
        <end position="139"/>
    </location>
</feature>
<feature type="compositionally biased region" description="Polar residues" evidence="6">
    <location>
        <begin position="1213"/>
        <end position="1231"/>
    </location>
</feature>
<dbReference type="Pfam" id="PF00172">
    <property type="entry name" value="Zn_clus"/>
    <property type="match status" value="1"/>
</dbReference>
<keyword evidence="2" id="KW-0479">Metal-binding</keyword>
<dbReference type="GO" id="GO:0000981">
    <property type="term" value="F:DNA-binding transcription factor activity, RNA polymerase II-specific"/>
    <property type="evidence" value="ECO:0007669"/>
    <property type="project" value="InterPro"/>
</dbReference>
<proteinExistence type="predicted"/>
<feature type="region of interest" description="Disordered" evidence="6">
    <location>
        <begin position="1303"/>
        <end position="1330"/>
    </location>
</feature>
<dbReference type="PROSITE" id="PS00463">
    <property type="entry name" value="ZN2_CY6_FUNGAL_1"/>
    <property type="match status" value="1"/>
</dbReference>
<dbReference type="CDD" id="cd00067">
    <property type="entry name" value="GAL4"/>
    <property type="match status" value="1"/>
</dbReference>
<feature type="region of interest" description="Disordered" evidence="6">
    <location>
        <begin position="39"/>
        <end position="108"/>
    </location>
</feature>
<dbReference type="SMART" id="SM00066">
    <property type="entry name" value="GAL4"/>
    <property type="match status" value="1"/>
</dbReference>
<feature type="region of interest" description="Disordered" evidence="6">
    <location>
        <begin position="258"/>
        <end position="312"/>
    </location>
</feature>
<dbReference type="OrthoDB" id="2123952at2759"/>
<dbReference type="GO" id="GO:0008270">
    <property type="term" value="F:zinc ion binding"/>
    <property type="evidence" value="ECO:0007669"/>
    <property type="project" value="InterPro"/>
</dbReference>
<dbReference type="SMART" id="SM00906">
    <property type="entry name" value="Fungal_trans"/>
    <property type="match status" value="1"/>
</dbReference>
<keyword evidence="9" id="KW-1185">Reference proteome</keyword>
<keyword evidence="3" id="KW-0805">Transcription regulation</keyword>
<feature type="compositionally biased region" description="Polar residues" evidence="6">
    <location>
        <begin position="279"/>
        <end position="293"/>
    </location>
</feature>
<comment type="caution">
    <text evidence="8">The sequence shown here is derived from an EMBL/GenBank/DDBJ whole genome shotgun (WGS) entry which is preliminary data.</text>
</comment>
<evidence type="ECO:0000313" key="8">
    <source>
        <dbReference type="EMBL" id="KAJ1912918.1"/>
    </source>
</evidence>
<feature type="region of interest" description="Disordered" evidence="6">
    <location>
        <begin position="1164"/>
        <end position="1184"/>
    </location>
</feature>
<evidence type="ECO:0000259" key="7">
    <source>
        <dbReference type="PROSITE" id="PS50048"/>
    </source>
</evidence>
<gene>
    <name evidence="8" type="ORF">H4219_005417</name>
</gene>
<feature type="compositionally biased region" description="Low complexity" evidence="6">
    <location>
        <begin position="389"/>
        <end position="403"/>
    </location>
</feature>
<feature type="compositionally biased region" description="Low complexity" evidence="6">
    <location>
        <begin position="1238"/>
        <end position="1256"/>
    </location>
</feature>
<evidence type="ECO:0000256" key="6">
    <source>
        <dbReference type="SAM" id="MobiDB-lite"/>
    </source>
</evidence>
<feature type="compositionally biased region" description="Polar residues" evidence="6">
    <location>
        <begin position="1"/>
        <end position="21"/>
    </location>
</feature>
<feature type="domain" description="Zn(2)-C6 fungal-type" evidence="7">
    <location>
        <begin position="224"/>
        <end position="254"/>
    </location>
</feature>
<dbReference type="PANTHER" id="PTHR47338:SF5">
    <property type="entry name" value="ZN(II)2CYS6 TRANSCRIPTION FACTOR (EUROFUNG)"/>
    <property type="match status" value="1"/>
</dbReference>
<dbReference type="GO" id="GO:0005634">
    <property type="term" value="C:nucleus"/>
    <property type="evidence" value="ECO:0007669"/>
    <property type="project" value="UniProtKB-SubCell"/>
</dbReference>
<dbReference type="EMBL" id="JANBPU010000301">
    <property type="protein sequence ID" value="KAJ1912918.1"/>
    <property type="molecule type" value="Genomic_DNA"/>
</dbReference>
<feature type="compositionally biased region" description="Polar residues" evidence="6">
    <location>
        <begin position="141"/>
        <end position="168"/>
    </location>
</feature>
<evidence type="ECO:0000256" key="1">
    <source>
        <dbReference type="ARBA" id="ARBA00004123"/>
    </source>
</evidence>
<feature type="region of interest" description="Disordered" evidence="6">
    <location>
        <begin position="1"/>
        <end position="27"/>
    </location>
</feature>
<evidence type="ECO:0000256" key="4">
    <source>
        <dbReference type="ARBA" id="ARBA00023163"/>
    </source>
</evidence>
<comment type="subcellular location">
    <subcellularLocation>
        <location evidence="1">Nucleus</location>
    </subcellularLocation>
</comment>